<dbReference type="SUPFAM" id="SSF52317">
    <property type="entry name" value="Class I glutamine amidotransferase-like"/>
    <property type="match status" value="1"/>
</dbReference>
<dbReference type="Pfam" id="PF17676">
    <property type="entry name" value="Peptidase_S66C"/>
    <property type="match status" value="1"/>
</dbReference>
<proteinExistence type="inferred from homology"/>
<evidence type="ECO:0000313" key="8">
    <source>
        <dbReference type="EMBL" id="MFD0964243.1"/>
    </source>
</evidence>
<dbReference type="Gene3D" id="3.40.50.10740">
    <property type="entry name" value="Class I glutamine amidotransferase-like"/>
    <property type="match status" value="1"/>
</dbReference>
<keyword evidence="3" id="KW-0645">Protease</keyword>
<evidence type="ECO:0000313" key="9">
    <source>
        <dbReference type="Proteomes" id="UP001596997"/>
    </source>
</evidence>
<dbReference type="Proteomes" id="UP001596997">
    <property type="component" value="Unassembled WGS sequence"/>
</dbReference>
<reference evidence="9" key="1">
    <citation type="journal article" date="2019" name="Int. J. Syst. Evol. Microbiol.">
        <title>The Global Catalogue of Microorganisms (GCM) 10K type strain sequencing project: providing services to taxonomists for standard genome sequencing and annotation.</title>
        <authorList>
            <consortium name="The Broad Institute Genomics Platform"/>
            <consortium name="The Broad Institute Genome Sequencing Center for Infectious Disease"/>
            <person name="Wu L."/>
            <person name="Ma J."/>
        </authorList>
    </citation>
    <scope>NUCLEOTIDE SEQUENCE [LARGE SCALE GENOMIC DNA]</scope>
    <source>
        <strain evidence="9">CCUG 62114</strain>
    </source>
</reference>
<sequence length="299" mass="33533">MTIQPPALQQGDTVAIIATARKITREELQPAIDLLEQWGLNAVIGRTIGLDNHQFAGTDEERRLDLQQALDDYAVKAIWCARGGYGTVRIIDALDFSIFKKNPKWIIGFSDVTALHSHVHNLGYQSLHSIMPITVEGNTNEALNSFKKSLFCEPLNYNIVTSKHNRIGQTSGELIGGNLSMLYSILGSESAVQTDGKILFIEDLDEYLYHIDRMMMNLKRNNCFKNLKGLIVGGMTKMHDNTIPFGKNAIEIIVDNTKEYDFPICFDFPAGHLKDNRSLIMGKTAHLNVSQEFVTLDFN</sequence>
<accession>A0ABW3I2Z9</accession>
<dbReference type="InterPro" id="IPR029062">
    <property type="entry name" value="Class_I_gatase-like"/>
</dbReference>
<gene>
    <name evidence="8" type="ORF">ACFQ1O_09520</name>
</gene>
<evidence type="ECO:0000256" key="3">
    <source>
        <dbReference type="ARBA" id="ARBA00022670"/>
    </source>
</evidence>
<keyword evidence="4" id="KW-0378">Hydrolase</keyword>
<dbReference type="InterPro" id="IPR040921">
    <property type="entry name" value="Peptidase_S66C"/>
</dbReference>
<evidence type="ECO:0000256" key="5">
    <source>
        <dbReference type="ARBA" id="ARBA00022825"/>
    </source>
</evidence>
<dbReference type="RefSeq" id="WP_377715779.1">
    <property type="nucleotide sequence ID" value="NZ_JBHTJM010000009.1"/>
</dbReference>
<dbReference type="PANTHER" id="PTHR30237">
    <property type="entry name" value="MURAMOYLTETRAPEPTIDE CARBOXYPEPTIDASE"/>
    <property type="match status" value="1"/>
</dbReference>
<evidence type="ECO:0000259" key="7">
    <source>
        <dbReference type="Pfam" id="PF17676"/>
    </source>
</evidence>
<organism evidence="8 9">
    <name type="scientific">Pseudofulvibacter geojedonensis</name>
    <dbReference type="NCBI Taxonomy" id="1123758"/>
    <lineage>
        <taxon>Bacteria</taxon>
        <taxon>Pseudomonadati</taxon>
        <taxon>Bacteroidota</taxon>
        <taxon>Flavobacteriia</taxon>
        <taxon>Flavobacteriales</taxon>
        <taxon>Flavobacteriaceae</taxon>
        <taxon>Pseudofulvibacter</taxon>
    </lineage>
</organism>
<comment type="similarity">
    <text evidence="1">Belongs to the peptidase S66 family.</text>
</comment>
<comment type="caution">
    <text evidence="8">The sequence shown here is derived from an EMBL/GenBank/DDBJ whole genome shotgun (WGS) entry which is preliminary data.</text>
</comment>
<evidence type="ECO:0000256" key="1">
    <source>
        <dbReference type="ARBA" id="ARBA00010233"/>
    </source>
</evidence>
<evidence type="ECO:0000259" key="6">
    <source>
        <dbReference type="Pfam" id="PF02016"/>
    </source>
</evidence>
<dbReference type="CDD" id="cd07025">
    <property type="entry name" value="Peptidase_S66"/>
    <property type="match status" value="1"/>
</dbReference>
<dbReference type="InterPro" id="IPR027478">
    <property type="entry name" value="LdcA_N"/>
</dbReference>
<protein>
    <submittedName>
        <fullName evidence="8">LD-carboxypeptidase</fullName>
    </submittedName>
</protein>
<dbReference type="PIRSF" id="PIRSF028757">
    <property type="entry name" value="LD-carboxypeptidase"/>
    <property type="match status" value="1"/>
</dbReference>
<keyword evidence="2" id="KW-0121">Carboxypeptidase</keyword>
<dbReference type="InterPro" id="IPR040449">
    <property type="entry name" value="Peptidase_S66_N"/>
</dbReference>
<keyword evidence="5" id="KW-0720">Serine protease</keyword>
<dbReference type="InterPro" id="IPR027461">
    <property type="entry name" value="Carboxypeptidase_A_C_sf"/>
</dbReference>
<dbReference type="InterPro" id="IPR003507">
    <property type="entry name" value="S66_fam"/>
</dbReference>
<keyword evidence="9" id="KW-1185">Reference proteome</keyword>
<evidence type="ECO:0000256" key="2">
    <source>
        <dbReference type="ARBA" id="ARBA00022645"/>
    </source>
</evidence>
<evidence type="ECO:0000256" key="4">
    <source>
        <dbReference type="ARBA" id="ARBA00022801"/>
    </source>
</evidence>
<name>A0ABW3I2Z9_9FLAO</name>
<dbReference type="Pfam" id="PF02016">
    <property type="entry name" value="Peptidase_S66"/>
    <property type="match status" value="1"/>
</dbReference>
<feature type="domain" description="LD-carboxypeptidase N-terminal" evidence="6">
    <location>
        <begin position="14"/>
        <end position="128"/>
    </location>
</feature>
<dbReference type="EMBL" id="JBHTJM010000009">
    <property type="protein sequence ID" value="MFD0964243.1"/>
    <property type="molecule type" value="Genomic_DNA"/>
</dbReference>
<dbReference type="PANTHER" id="PTHR30237:SF2">
    <property type="entry name" value="MUREIN TETRAPEPTIDE CARBOXYPEPTIDASE"/>
    <property type="match status" value="1"/>
</dbReference>
<dbReference type="SUPFAM" id="SSF141986">
    <property type="entry name" value="LD-carboxypeptidase A C-terminal domain-like"/>
    <property type="match status" value="1"/>
</dbReference>
<feature type="domain" description="LD-carboxypeptidase C-terminal" evidence="7">
    <location>
        <begin position="171"/>
        <end position="287"/>
    </location>
</feature>
<dbReference type="Gene3D" id="3.50.30.60">
    <property type="entry name" value="LD-carboxypeptidase A C-terminal domain-like"/>
    <property type="match status" value="1"/>
</dbReference>